<dbReference type="EMBL" id="JASCTH010000010">
    <property type="protein sequence ID" value="MDI6100383.1"/>
    <property type="molecule type" value="Genomic_DNA"/>
</dbReference>
<organism evidence="1 2">
    <name type="scientific">Actinoplanes sandaracinus</name>
    <dbReference type="NCBI Taxonomy" id="3045177"/>
    <lineage>
        <taxon>Bacteria</taxon>
        <taxon>Bacillati</taxon>
        <taxon>Actinomycetota</taxon>
        <taxon>Actinomycetes</taxon>
        <taxon>Micromonosporales</taxon>
        <taxon>Micromonosporaceae</taxon>
        <taxon>Actinoplanes</taxon>
    </lineage>
</organism>
<accession>A0ABT6WKZ8</accession>
<evidence type="ECO:0008006" key="3">
    <source>
        <dbReference type="Google" id="ProtNLM"/>
    </source>
</evidence>
<dbReference type="RefSeq" id="WP_282761120.1">
    <property type="nucleotide sequence ID" value="NZ_JASCTH010000010.1"/>
</dbReference>
<gene>
    <name evidence="1" type="ORF">QLQ12_17385</name>
</gene>
<reference evidence="1 2" key="1">
    <citation type="submission" date="2023-05" db="EMBL/GenBank/DDBJ databases">
        <title>Actinoplanes sp. NEAU-A12 genome sequencing.</title>
        <authorList>
            <person name="Wang Z.-S."/>
        </authorList>
    </citation>
    <scope>NUCLEOTIDE SEQUENCE [LARGE SCALE GENOMIC DNA]</scope>
    <source>
        <strain evidence="1 2">NEAU-A12</strain>
    </source>
</reference>
<dbReference type="InterPro" id="IPR008928">
    <property type="entry name" value="6-hairpin_glycosidase_sf"/>
</dbReference>
<name>A0ABT6WKZ8_9ACTN</name>
<sequence length="560" mass="59320">MTDPDPTLDSDFAARVRAALDSEVRAIVTESGGGAWPLLEHRRLAERVKTLVAAWRTTGDAGLLGHAARLTGLLRDRQNPSGLFRGGDNVDSPPDSAFSVNDLADAAWLLRDATDEVARRLADRLGSVLAAVTPALINGGVHTPNHRWELSAALARLHRLAPRPALAQRVGQWLAEGVDIEDGLYSERSANYAAHVSNPSLLTIAEVFGRPALLDAVEENLTATLDLLLPDGTVETVLSRRQDQRHPIPLRAYLLPLRAMAVLRGRGDLAWAAGLALDQGIDSPGSAATALLLHPVVGRALPPPVEPARPRRRHFAAAGTLVSHGPATTAVVFGGSDHARHGRIRSGLANSPTFLRLYAGAAVLDSVRLSRTFFGLGPFRSDGLALESGPSAVLSETVSAAYYQPLAVPDRDGRGRYGLGDDGRFSAAMAFGRRPRDEVALTTGIRVTLTETGADLVMDVSGAVVDWALELAFRPGGTMTGARDLGGGRWRLDAGTAAYRVGGDELRVTVTEAAATPAESEPGYHPGEEYEFLGGTDAAGGERLYVSGKAPARLRLRISA</sequence>
<dbReference type="InterPro" id="IPR008929">
    <property type="entry name" value="Chondroitin_lyas"/>
</dbReference>
<keyword evidence="2" id="KW-1185">Reference proteome</keyword>
<dbReference type="Gene3D" id="1.50.10.100">
    <property type="entry name" value="Chondroitin AC/alginate lyase"/>
    <property type="match status" value="1"/>
</dbReference>
<proteinExistence type="predicted"/>
<comment type="caution">
    <text evidence="1">The sequence shown here is derived from an EMBL/GenBank/DDBJ whole genome shotgun (WGS) entry which is preliminary data.</text>
</comment>
<dbReference type="SUPFAM" id="SSF48208">
    <property type="entry name" value="Six-hairpin glycosidases"/>
    <property type="match status" value="1"/>
</dbReference>
<dbReference type="Proteomes" id="UP001241758">
    <property type="component" value="Unassembled WGS sequence"/>
</dbReference>
<evidence type="ECO:0000313" key="2">
    <source>
        <dbReference type="Proteomes" id="UP001241758"/>
    </source>
</evidence>
<evidence type="ECO:0000313" key="1">
    <source>
        <dbReference type="EMBL" id="MDI6100383.1"/>
    </source>
</evidence>
<protein>
    <recommendedName>
        <fullName evidence="3">Heparinase</fullName>
    </recommendedName>
</protein>